<keyword evidence="2 6" id="KW-0812">Transmembrane</keyword>
<gene>
    <name evidence="8" type="ORF">K1X11_006560</name>
</gene>
<evidence type="ECO:0000256" key="1">
    <source>
        <dbReference type="ARBA" id="ARBA00022475"/>
    </source>
</evidence>
<evidence type="ECO:0000256" key="5">
    <source>
        <dbReference type="SAM" id="MobiDB-lite"/>
    </source>
</evidence>
<feature type="domain" description="VWFA" evidence="7">
    <location>
        <begin position="86"/>
        <end position="305"/>
    </location>
</feature>
<sequence length="353" mass="37990">MNDLSLQYPGWLALLLLLPLVAWWRWRRGANAMVVPYVATWCRLPINPLSNQAAVFTMLGLVLGVVALSRPQVLEGHNEVLKQGYDIMLAIDLSGSMLAEDYERDGQRINRLEAIKPVIQAFMADRPDDRIGLIVFAGRAYTLAPPTFDHGWLTRQTQKLRIGIMEDGTAIGDGLGMALARLDHSRDGDDDEEGAGAGEGKATEQDDAGAFVVLLTDGANNAGALKPMQAADIAEARGIPVYTIGAGRAGTAPFPIFDSAGNKTGYRRIVSDLDEGTLRQVATRTGGEFYRADSADTVKAAFAAIDASQKVSFTARAHLRARELFTWFLGASVGLIVVGAWTARAGGTKEDMA</sequence>
<evidence type="ECO:0000256" key="4">
    <source>
        <dbReference type="ARBA" id="ARBA00023136"/>
    </source>
</evidence>
<keyword evidence="1" id="KW-1003">Cell membrane</keyword>
<protein>
    <submittedName>
        <fullName evidence="8">VWA domain-containing protein</fullName>
    </submittedName>
</protein>
<feature type="transmembrane region" description="Helical" evidence="6">
    <location>
        <begin position="6"/>
        <end position="24"/>
    </location>
</feature>
<feature type="region of interest" description="Disordered" evidence="5">
    <location>
        <begin position="184"/>
        <end position="203"/>
    </location>
</feature>
<organism evidence="8 9">
    <name type="scientific">Actomonas aquatica</name>
    <dbReference type="NCBI Taxonomy" id="2866162"/>
    <lineage>
        <taxon>Bacteria</taxon>
        <taxon>Pseudomonadati</taxon>
        <taxon>Verrucomicrobiota</taxon>
        <taxon>Opitutia</taxon>
        <taxon>Opitutales</taxon>
        <taxon>Opitutaceae</taxon>
        <taxon>Actomonas</taxon>
    </lineage>
</organism>
<dbReference type="InterPro" id="IPR002035">
    <property type="entry name" value="VWF_A"/>
</dbReference>
<feature type="transmembrane region" description="Helical" evidence="6">
    <location>
        <begin position="324"/>
        <end position="343"/>
    </location>
</feature>
<dbReference type="SUPFAM" id="SSF53300">
    <property type="entry name" value="vWA-like"/>
    <property type="match status" value="1"/>
</dbReference>
<dbReference type="Pfam" id="PF13519">
    <property type="entry name" value="VWA_2"/>
    <property type="match status" value="1"/>
</dbReference>
<evidence type="ECO:0000259" key="7">
    <source>
        <dbReference type="PROSITE" id="PS50234"/>
    </source>
</evidence>
<dbReference type="Proteomes" id="UP000738431">
    <property type="component" value="Chromosome"/>
</dbReference>
<evidence type="ECO:0000256" key="6">
    <source>
        <dbReference type="SAM" id="Phobius"/>
    </source>
</evidence>
<evidence type="ECO:0000313" key="9">
    <source>
        <dbReference type="Proteomes" id="UP000738431"/>
    </source>
</evidence>
<keyword evidence="4 6" id="KW-0472">Membrane</keyword>
<dbReference type="SMART" id="SM00327">
    <property type="entry name" value="VWA"/>
    <property type="match status" value="1"/>
</dbReference>
<name>A0ABZ1CCS3_9BACT</name>
<dbReference type="PANTHER" id="PTHR22550">
    <property type="entry name" value="SPORE GERMINATION PROTEIN"/>
    <property type="match status" value="1"/>
</dbReference>
<reference evidence="8 9" key="2">
    <citation type="submission" date="2023-12" db="EMBL/GenBank/DDBJ databases">
        <title>Description of an unclassified Opitutus bacterium of Verrucomicrobiota.</title>
        <authorList>
            <person name="Zhang D.-F."/>
        </authorList>
    </citation>
    <scope>NUCLEOTIDE SEQUENCE [LARGE SCALE GENOMIC DNA]</scope>
    <source>
        <strain evidence="8 9">WL0086</strain>
    </source>
</reference>
<keyword evidence="9" id="KW-1185">Reference proteome</keyword>
<dbReference type="PROSITE" id="PS50234">
    <property type="entry name" value="VWFA"/>
    <property type="match status" value="1"/>
</dbReference>
<dbReference type="Gene3D" id="3.40.50.410">
    <property type="entry name" value="von Willebrand factor, type A domain"/>
    <property type="match status" value="1"/>
</dbReference>
<accession>A0ABZ1CCS3</accession>
<dbReference type="InterPro" id="IPR050768">
    <property type="entry name" value="UPF0353/GerABKA_families"/>
</dbReference>
<keyword evidence="3 6" id="KW-1133">Transmembrane helix</keyword>
<dbReference type="PANTHER" id="PTHR22550:SF5">
    <property type="entry name" value="LEUCINE ZIPPER PROTEIN 4"/>
    <property type="match status" value="1"/>
</dbReference>
<evidence type="ECO:0000256" key="2">
    <source>
        <dbReference type="ARBA" id="ARBA00022692"/>
    </source>
</evidence>
<dbReference type="EMBL" id="CP139781">
    <property type="protein sequence ID" value="WRQ89063.1"/>
    <property type="molecule type" value="Genomic_DNA"/>
</dbReference>
<evidence type="ECO:0000313" key="8">
    <source>
        <dbReference type="EMBL" id="WRQ89063.1"/>
    </source>
</evidence>
<reference evidence="8 9" key="1">
    <citation type="submission" date="2021-08" db="EMBL/GenBank/DDBJ databases">
        <authorList>
            <person name="Zhang D."/>
            <person name="Zhang A."/>
            <person name="Wang L."/>
        </authorList>
    </citation>
    <scope>NUCLEOTIDE SEQUENCE [LARGE SCALE GENOMIC DNA]</scope>
    <source>
        <strain evidence="8 9">WL0086</strain>
    </source>
</reference>
<evidence type="ECO:0000256" key="3">
    <source>
        <dbReference type="ARBA" id="ARBA00022989"/>
    </source>
</evidence>
<proteinExistence type="predicted"/>
<dbReference type="InterPro" id="IPR036465">
    <property type="entry name" value="vWFA_dom_sf"/>
</dbReference>
<dbReference type="RefSeq" id="WP_221030936.1">
    <property type="nucleotide sequence ID" value="NZ_CP139781.1"/>
</dbReference>